<evidence type="ECO:0000313" key="5">
    <source>
        <dbReference type="Proteomes" id="UP000239002"/>
    </source>
</evidence>
<dbReference type="PANTHER" id="PTHR43630">
    <property type="entry name" value="POLY-BETA-1,6-N-ACETYL-D-GLUCOSAMINE SYNTHASE"/>
    <property type="match status" value="1"/>
</dbReference>
<keyword evidence="5" id="KW-1185">Reference proteome</keyword>
<dbReference type="InterPro" id="IPR029044">
    <property type="entry name" value="Nucleotide-diphossugar_trans"/>
</dbReference>
<organism evidence="4 5">
    <name type="scientific">Nonlabens xylanidelens</name>
    <dbReference type="NCBI Taxonomy" id="191564"/>
    <lineage>
        <taxon>Bacteria</taxon>
        <taxon>Pseudomonadati</taxon>
        <taxon>Bacteroidota</taxon>
        <taxon>Flavobacteriia</taxon>
        <taxon>Flavobacteriales</taxon>
        <taxon>Flavobacteriaceae</taxon>
        <taxon>Nonlabens</taxon>
    </lineage>
</organism>
<dbReference type="RefSeq" id="WP_104516116.1">
    <property type="nucleotide sequence ID" value="NZ_MQVW01000024.1"/>
</dbReference>
<keyword evidence="2" id="KW-1133">Transmembrane helix</keyword>
<dbReference type="Pfam" id="PF00535">
    <property type="entry name" value="Glycos_transf_2"/>
    <property type="match status" value="1"/>
</dbReference>
<dbReference type="Gene3D" id="3.90.550.10">
    <property type="entry name" value="Spore Coat Polysaccharide Biosynthesis Protein SpsA, Chain A"/>
    <property type="match status" value="1"/>
</dbReference>
<dbReference type="InterPro" id="IPR001173">
    <property type="entry name" value="Glyco_trans_2-like"/>
</dbReference>
<dbReference type="CDD" id="cd02511">
    <property type="entry name" value="Beta4Glucosyltransferase"/>
    <property type="match status" value="1"/>
</dbReference>
<evidence type="ECO:0000256" key="2">
    <source>
        <dbReference type="SAM" id="Phobius"/>
    </source>
</evidence>
<keyword evidence="2" id="KW-0472">Membrane</keyword>
<dbReference type="OrthoDB" id="9815923at2"/>
<dbReference type="GO" id="GO:0016740">
    <property type="term" value="F:transferase activity"/>
    <property type="evidence" value="ECO:0007669"/>
    <property type="project" value="UniProtKB-KW"/>
</dbReference>
<keyword evidence="4" id="KW-0808">Transferase</keyword>
<evidence type="ECO:0000256" key="1">
    <source>
        <dbReference type="ARBA" id="ARBA00038494"/>
    </source>
</evidence>
<accession>A0A2S6IHH5</accession>
<name>A0A2S6IHH5_9FLAO</name>
<feature type="domain" description="Glycosyltransferase 2-like" evidence="3">
    <location>
        <begin position="8"/>
        <end position="130"/>
    </location>
</feature>
<dbReference type="EMBL" id="PTJE01000006">
    <property type="protein sequence ID" value="PPK93663.1"/>
    <property type="molecule type" value="Genomic_DNA"/>
</dbReference>
<keyword evidence="2" id="KW-0812">Transmembrane</keyword>
<comment type="similarity">
    <text evidence="1">Belongs to the glycosyltransferase 2 family. WaaE/KdtX subfamily.</text>
</comment>
<dbReference type="PANTHER" id="PTHR43630:SF2">
    <property type="entry name" value="GLYCOSYLTRANSFERASE"/>
    <property type="match status" value="1"/>
</dbReference>
<gene>
    <name evidence="4" type="ORF">LY01_02446</name>
</gene>
<dbReference type="SUPFAM" id="SSF53448">
    <property type="entry name" value="Nucleotide-diphospho-sugar transferases"/>
    <property type="match status" value="1"/>
</dbReference>
<evidence type="ECO:0000259" key="3">
    <source>
        <dbReference type="Pfam" id="PF00535"/>
    </source>
</evidence>
<comment type="caution">
    <text evidence="4">The sequence shown here is derived from an EMBL/GenBank/DDBJ whole genome shotgun (WGS) entry which is preliminary data.</text>
</comment>
<dbReference type="Proteomes" id="UP000239002">
    <property type="component" value="Unassembled WGS sequence"/>
</dbReference>
<feature type="transmembrane region" description="Helical" evidence="2">
    <location>
        <begin position="216"/>
        <end position="234"/>
    </location>
</feature>
<sequence>MPKYPITAIIPAYNEAHNIVEVLKSVSFCNEVILVDSNSTDNTVELAQPYFDKLLSREYIHSASQKNWAIPQATNEWILLVDADERVTPALKEEIINLLPNLETNGHTGYWMGRRNFFMGKQVRYSGWKNDKVIRLFQKSKCKYVDKHVHSEIETNGSLGWLDNKLLHYKYVNIDHHVNKLQRYASLQARDFDKKVGKITLFHVVVKPFWGFFKHYIIQLGFLDGFVGFTIAYLRSYGIFMRYVKLWLLRRGIN</sequence>
<proteinExistence type="inferred from homology"/>
<reference evidence="4 5" key="1">
    <citation type="submission" date="2018-02" db="EMBL/GenBank/DDBJ databases">
        <title>Genomic Encyclopedia of Archaeal and Bacterial Type Strains, Phase II (KMG-II): from individual species to whole genera.</title>
        <authorList>
            <person name="Goeker M."/>
        </authorList>
    </citation>
    <scope>NUCLEOTIDE SEQUENCE [LARGE SCALE GENOMIC DNA]</scope>
    <source>
        <strain evidence="4 5">DSM 16809</strain>
    </source>
</reference>
<evidence type="ECO:0000313" key="4">
    <source>
        <dbReference type="EMBL" id="PPK93663.1"/>
    </source>
</evidence>
<protein>
    <submittedName>
        <fullName evidence="4">Glycosyltransferase involved in cell wall biosynthesis</fullName>
    </submittedName>
</protein>
<dbReference type="AlphaFoldDB" id="A0A2S6IHH5"/>